<protein>
    <recommendedName>
        <fullName evidence="1">DUF4116 domain-containing protein</fullName>
    </recommendedName>
</protein>
<dbReference type="Pfam" id="PF13475">
    <property type="entry name" value="DUF4116"/>
    <property type="match status" value="2"/>
</dbReference>
<proteinExistence type="predicted"/>
<dbReference type="AlphaFoldDB" id="A0A6C0HYN3"/>
<dbReference type="SUPFAM" id="SSF56112">
    <property type="entry name" value="Protein kinase-like (PK-like)"/>
    <property type="match status" value="1"/>
</dbReference>
<reference evidence="2" key="1">
    <citation type="journal article" date="2020" name="Nature">
        <title>Giant virus diversity and host interactions through global metagenomics.</title>
        <authorList>
            <person name="Schulz F."/>
            <person name="Roux S."/>
            <person name="Paez-Espino D."/>
            <person name="Jungbluth S."/>
            <person name="Walsh D.A."/>
            <person name="Denef V.J."/>
            <person name="McMahon K.D."/>
            <person name="Konstantinidis K.T."/>
            <person name="Eloe-Fadrosh E.A."/>
            <person name="Kyrpides N.C."/>
            <person name="Woyke T."/>
        </authorList>
    </citation>
    <scope>NUCLEOTIDE SEQUENCE</scope>
    <source>
        <strain evidence="2">GVMAG-M-3300023184-17</strain>
    </source>
</reference>
<organism evidence="2">
    <name type="scientific">viral metagenome</name>
    <dbReference type="NCBI Taxonomy" id="1070528"/>
    <lineage>
        <taxon>unclassified sequences</taxon>
        <taxon>metagenomes</taxon>
        <taxon>organismal metagenomes</taxon>
    </lineage>
</organism>
<feature type="domain" description="DUF4116" evidence="1">
    <location>
        <begin position="351"/>
        <end position="395"/>
    </location>
</feature>
<sequence>MNMKGGVISFTTEKQDIMPELIRYANGDITFKKAGGFGVVFQMTSDVSTILSRNGCGLQSILVKLISIDKPLQFDKVDVKQVNEDDFEDEVHIHEEICKRSLKMFHCSIAPTLLHAEIYTQEEFMRHFPKIGERITTKGRIGAIFMENMSDSETVFDLFQRDKRMVIETIFPKARRLLIMLAQVGFLHNDYKLDNLLSGDSLCIIDFGMATPITPDDMARLDTYLKEFDTEKIIEFLSVDTSHLNQIKYKGYILELQWLRQDQVDTYDPVIDPAVAIAPEESIIDPIRLEEHSLCVVSEKPVKPELQTIDPRVYETLPEHLKRNMDVIRYVLQSSGVMLSSVPEDLKTEPIVRIAVSNYGYSLKDVPERLKTKELVSMAVKNRGSSIQFAPEALKRDPELIHAAVTDESMAIKFIPEDMITKELLLLCVSKHGTALRNIPQERIDHDIAIAAVKNNGDALKYVPERFRSKQVIRIAVSNPDDEDEDLFSCFPENIKEDKPFLLQLLKINGHIVKFMDNPDGELLAYAKYSDMEDNPVDLKPVQNAKAIQFLKGKRKGDDEEFNEILDRFKMEFPSGGTRKRRRKRTRRFK</sequence>
<evidence type="ECO:0000313" key="2">
    <source>
        <dbReference type="EMBL" id="QHT85276.1"/>
    </source>
</evidence>
<dbReference type="EMBL" id="MN740041">
    <property type="protein sequence ID" value="QHT85276.1"/>
    <property type="molecule type" value="Genomic_DNA"/>
</dbReference>
<dbReference type="InterPro" id="IPR025197">
    <property type="entry name" value="DUF4116"/>
</dbReference>
<accession>A0A6C0HYN3</accession>
<dbReference type="InterPro" id="IPR011009">
    <property type="entry name" value="Kinase-like_dom_sf"/>
</dbReference>
<name>A0A6C0HYN3_9ZZZZ</name>
<evidence type="ECO:0000259" key="1">
    <source>
        <dbReference type="Pfam" id="PF13475"/>
    </source>
</evidence>
<feature type="domain" description="DUF4116" evidence="1">
    <location>
        <begin position="422"/>
        <end position="468"/>
    </location>
</feature>